<dbReference type="AlphaFoldDB" id="A0A9Q8ZGH9"/>
<dbReference type="GO" id="GO:0003700">
    <property type="term" value="F:DNA-binding transcription factor activity"/>
    <property type="evidence" value="ECO:0007669"/>
    <property type="project" value="InterPro"/>
</dbReference>
<evidence type="ECO:0000256" key="1">
    <source>
        <dbReference type="SAM" id="MobiDB-lite"/>
    </source>
</evidence>
<evidence type="ECO:0000313" key="4">
    <source>
        <dbReference type="Proteomes" id="UP001056012"/>
    </source>
</evidence>
<keyword evidence="4" id="KW-1185">Reference proteome</keyword>
<dbReference type="InterPro" id="IPR004827">
    <property type="entry name" value="bZIP"/>
</dbReference>
<feature type="domain" description="BZIP" evidence="2">
    <location>
        <begin position="41"/>
        <end position="55"/>
    </location>
</feature>
<sequence length="263" mass="29394">MDLPNTTLPTPSSQRYRQKSRQPGESSDPAVKPKKVNSEIRKQQNRIASRNYREKRKRKLQYLQQLISDDTDDQSKQPSPEQQDVYAPSHAPDHSIAGPSLSPYRTPANSDLSSVNARRKTSHNLIAPATTTSFNSHHVPTSHAYGAYPSNWSAHPYSPPPPPPANPAWNISSAWTLGFEHTVQPAQHSMYQYSPEPPAPVTYNQAQNLSHQPHEYLSNTYLYGYGSQPGSQHQVTHNPHTALRFATYPPAGKSAQETRVLTD</sequence>
<dbReference type="Pfam" id="PF07716">
    <property type="entry name" value="bZIP_2"/>
    <property type="match status" value="1"/>
</dbReference>
<dbReference type="CDD" id="cd14688">
    <property type="entry name" value="bZIP_YAP"/>
    <property type="match status" value="1"/>
</dbReference>
<dbReference type="PROSITE" id="PS00036">
    <property type="entry name" value="BZIP_BASIC"/>
    <property type="match status" value="1"/>
</dbReference>
<dbReference type="Proteomes" id="UP001056012">
    <property type="component" value="Chromosome 7"/>
</dbReference>
<name>A0A9Q8ZGH9_CURCL</name>
<reference evidence="3" key="1">
    <citation type="submission" date="2021-12" db="EMBL/GenBank/DDBJ databases">
        <title>Curvularia clavata genome.</title>
        <authorList>
            <person name="Cao Y."/>
        </authorList>
    </citation>
    <scope>NUCLEOTIDE SEQUENCE</scope>
    <source>
        <strain evidence="3">Yc1106</strain>
    </source>
</reference>
<dbReference type="VEuPathDB" id="FungiDB:yc1106_08831"/>
<accession>A0A9Q8ZGH9</accession>
<protein>
    <recommendedName>
        <fullName evidence="2">BZIP domain-containing protein</fullName>
    </recommendedName>
</protein>
<feature type="compositionally biased region" description="Polar residues" evidence="1">
    <location>
        <begin position="107"/>
        <end position="116"/>
    </location>
</feature>
<dbReference type="EMBL" id="CP089280">
    <property type="protein sequence ID" value="USP81557.1"/>
    <property type="molecule type" value="Genomic_DNA"/>
</dbReference>
<dbReference type="Gene3D" id="1.20.5.170">
    <property type="match status" value="1"/>
</dbReference>
<organism evidence="3 4">
    <name type="scientific">Curvularia clavata</name>
    <dbReference type="NCBI Taxonomy" id="95742"/>
    <lineage>
        <taxon>Eukaryota</taxon>
        <taxon>Fungi</taxon>
        <taxon>Dikarya</taxon>
        <taxon>Ascomycota</taxon>
        <taxon>Pezizomycotina</taxon>
        <taxon>Dothideomycetes</taxon>
        <taxon>Pleosporomycetidae</taxon>
        <taxon>Pleosporales</taxon>
        <taxon>Pleosporineae</taxon>
        <taxon>Pleosporaceae</taxon>
        <taxon>Curvularia</taxon>
    </lineage>
</organism>
<gene>
    <name evidence="3" type="ORF">yc1106_08831</name>
</gene>
<dbReference type="OrthoDB" id="2245989at2759"/>
<evidence type="ECO:0000313" key="3">
    <source>
        <dbReference type="EMBL" id="USP81557.1"/>
    </source>
</evidence>
<feature type="compositionally biased region" description="Polar residues" evidence="1">
    <location>
        <begin position="1"/>
        <end position="25"/>
    </location>
</feature>
<feature type="region of interest" description="Disordered" evidence="1">
    <location>
        <begin position="1"/>
        <end position="117"/>
    </location>
</feature>
<evidence type="ECO:0000259" key="2">
    <source>
        <dbReference type="PROSITE" id="PS00036"/>
    </source>
</evidence>
<proteinExistence type="predicted"/>